<sequence>NIDVASAGGLIPFLRILHAQQGATVTSNLPFENAISVVDSDVMKATLTIGDRPIKLFEFLEFLGKDNLQVFDAERASKFRKLTGSAFGQEALETKYEDMQNIGVEFIKRWEASLNSQNDIIRMQEQCLEFSLRVTAKALISADTSQDLDFKKFQQSYDVVLSGTFDKQFGILDDRREKEFQNSLDTYRAILDKLINDRKNRNIEVENMHFKDFLDILVTENDPKTERPFSDEMLRSLVGVYLTAGYHTTGVAIPFTLFALTQNPEVKIKLQEEIDEMLQDRLPTLEDLSKMDYLTQVVKEALRVHPPGSFCARLLKTRSALPKSLENVKVQDENITLLYCIPLYHENPLYFANPKQFNPSRFSRENIKSIKPNTYCPFGFGARICPAERFAMVDIKMMICMILQKFDIELAMPIEEVKMEERFTVMAKNDILVKLKPRSSRNA</sequence>
<protein>
    <submittedName>
        <fullName evidence="1">4230_t:CDS:1</fullName>
    </submittedName>
</protein>
<proteinExistence type="predicted"/>
<comment type="caution">
    <text evidence="1">The sequence shown here is derived from an EMBL/GenBank/DDBJ whole genome shotgun (WGS) entry which is preliminary data.</text>
</comment>
<evidence type="ECO:0000313" key="1">
    <source>
        <dbReference type="EMBL" id="CAG8513866.1"/>
    </source>
</evidence>
<name>A0ACA9L6R6_9GLOM</name>
<evidence type="ECO:0000313" key="2">
    <source>
        <dbReference type="Proteomes" id="UP000789860"/>
    </source>
</evidence>
<keyword evidence="2" id="KW-1185">Reference proteome</keyword>
<organism evidence="1 2">
    <name type="scientific">Scutellospora calospora</name>
    <dbReference type="NCBI Taxonomy" id="85575"/>
    <lineage>
        <taxon>Eukaryota</taxon>
        <taxon>Fungi</taxon>
        <taxon>Fungi incertae sedis</taxon>
        <taxon>Mucoromycota</taxon>
        <taxon>Glomeromycotina</taxon>
        <taxon>Glomeromycetes</taxon>
        <taxon>Diversisporales</taxon>
        <taxon>Gigasporaceae</taxon>
        <taxon>Scutellospora</taxon>
    </lineage>
</organism>
<dbReference type="EMBL" id="CAJVPM010004498">
    <property type="protein sequence ID" value="CAG8513866.1"/>
    <property type="molecule type" value="Genomic_DNA"/>
</dbReference>
<reference evidence="1" key="1">
    <citation type="submission" date="2021-06" db="EMBL/GenBank/DDBJ databases">
        <authorList>
            <person name="Kallberg Y."/>
            <person name="Tangrot J."/>
            <person name="Rosling A."/>
        </authorList>
    </citation>
    <scope>NUCLEOTIDE SEQUENCE</scope>
    <source>
        <strain evidence="1">AU212A</strain>
    </source>
</reference>
<dbReference type="Proteomes" id="UP000789860">
    <property type="component" value="Unassembled WGS sequence"/>
</dbReference>
<feature type="non-terminal residue" evidence="1">
    <location>
        <position position="1"/>
    </location>
</feature>
<gene>
    <name evidence="1" type="ORF">SCALOS_LOCUS3775</name>
</gene>
<accession>A0ACA9L6R6</accession>